<protein>
    <recommendedName>
        <fullName evidence="5">Small-subunit processome Utp12 domain-containing protein</fullName>
    </recommendedName>
</protein>
<evidence type="ECO:0000256" key="2">
    <source>
        <dbReference type="ARBA" id="ARBA00022574"/>
    </source>
</evidence>
<evidence type="ECO:0000313" key="7">
    <source>
        <dbReference type="Proteomes" id="UP000001593"/>
    </source>
</evidence>
<dbReference type="PhylomeDB" id="A7RS02"/>
<dbReference type="EMBL" id="DS469533">
    <property type="protein sequence ID" value="EDO45665.1"/>
    <property type="molecule type" value="Genomic_DNA"/>
</dbReference>
<evidence type="ECO:0000313" key="6">
    <source>
        <dbReference type="EMBL" id="EDO45665.1"/>
    </source>
</evidence>
<dbReference type="CDD" id="cd00200">
    <property type="entry name" value="WD40"/>
    <property type="match status" value="1"/>
</dbReference>
<dbReference type="SUPFAM" id="SSF50978">
    <property type="entry name" value="WD40 repeat-like"/>
    <property type="match status" value="2"/>
</dbReference>
<comment type="similarity">
    <text evidence="1">Belongs to the WD repeat PWP2 family.</text>
</comment>
<dbReference type="Pfam" id="PF04003">
    <property type="entry name" value="Utp12"/>
    <property type="match status" value="1"/>
</dbReference>
<dbReference type="PROSITE" id="PS00678">
    <property type="entry name" value="WD_REPEATS_1"/>
    <property type="match status" value="2"/>
</dbReference>
<dbReference type="GO" id="GO:0000028">
    <property type="term" value="P:ribosomal small subunit assembly"/>
    <property type="evidence" value="ECO:0000318"/>
    <property type="project" value="GO_Central"/>
</dbReference>
<keyword evidence="2 4" id="KW-0853">WD repeat</keyword>
<evidence type="ECO:0000256" key="4">
    <source>
        <dbReference type="PROSITE-ProRule" id="PRU00221"/>
    </source>
</evidence>
<dbReference type="InterPro" id="IPR007148">
    <property type="entry name" value="SSU_processome_Utp12"/>
</dbReference>
<evidence type="ECO:0000256" key="3">
    <source>
        <dbReference type="ARBA" id="ARBA00022737"/>
    </source>
</evidence>
<dbReference type="InterPro" id="IPR015943">
    <property type="entry name" value="WD40/YVTN_repeat-like_dom_sf"/>
</dbReference>
<dbReference type="InterPro" id="IPR001680">
    <property type="entry name" value="WD40_rpt"/>
</dbReference>
<dbReference type="Pfam" id="PF00400">
    <property type="entry name" value="WD40"/>
    <property type="match status" value="5"/>
</dbReference>
<dbReference type="SUPFAM" id="SSF69322">
    <property type="entry name" value="Tricorn protease domain 2"/>
    <property type="match status" value="1"/>
</dbReference>
<dbReference type="GO" id="GO:0000462">
    <property type="term" value="P:maturation of SSU-rRNA from tricistronic rRNA transcript (SSU-rRNA, 5.8S rRNA, LSU-rRNA)"/>
    <property type="evidence" value="ECO:0000318"/>
    <property type="project" value="GO_Central"/>
</dbReference>
<dbReference type="InterPro" id="IPR036322">
    <property type="entry name" value="WD40_repeat_dom_sf"/>
</dbReference>
<feature type="repeat" description="WD" evidence="4">
    <location>
        <begin position="376"/>
        <end position="417"/>
    </location>
</feature>
<dbReference type="PROSITE" id="PS50082">
    <property type="entry name" value="WD_REPEATS_2"/>
    <property type="match status" value="4"/>
</dbReference>
<feature type="repeat" description="WD" evidence="4">
    <location>
        <begin position="462"/>
        <end position="503"/>
    </location>
</feature>
<sequence length="808" mass="90240">MKFSFKFSNLLGTVYKRGNVKFTNHGDCVISPVGNRVTVFDLKNNKSWTLPFENAKNIARLALSPDDTTIITVDEDGRSILANLRTKVALHFFNFKKPVEDIVFSPNGRFIAVTHGKHVQVWSAPGHTREFAPFVLHRTYTGHYDDTTCIDWFFIVGSKDMTARIYSLDPMENFSPVTLSGARNTIVGCFFQEGSLDAYTISSSGALGIWTCSAKLQEVFLRTKDKNDQTDQDKEELVKWKKGPKHFFEKENFTEITSCALHKATQVLIVGFSNGVFTIHELPDFNLIQTLSISQQTISAVAVNPTGEWLAFGCTSLGQLLVWEWQSESYILKQQGHYYDMNVLAYSPDGNYIATGGDDGKVKLWNTMTGFCFVTFHEHSASVTAVTFSPNGQVVLSASLDGTVRAFDLNRYRNFRTFASPRPAQFSTLALDSSGEVVAAGSRDTFEIFVWSIQTGRLLEVLAGHEAPVSSLAFSPSHPVLISGAWDKTVRLWNVFESKVSRETLNLTSDVVSIAVRPDGREVAISSLDGALTFWDLEAAVQVKSVDGRRDLGAGRKADDKITARSSAFGKCFTSLCYTADGENVLAGGRSKFVCIYNVEQQILLKRFQVSRNLSFDGMKEKLRSDQMTEAGPVDMIDDRDSDEEDISLPGVLKGDMSSRRTRPEIRVKCVQFSPTGRAWAAASTEGLLIYSLDASLVFDPYDLDSDVTPEVTRQVLARGEYARALVLGFRLNEQQLIKEVVESIKCSDIRLVVQALSDTYVDKLLWFVSGQLDTSAHLQFYLTWCQEIFTLHVSWYTIVLLEHKQKI</sequence>
<dbReference type="PROSITE" id="PS50294">
    <property type="entry name" value="WD_REPEATS_REGION"/>
    <property type="match status" value="3"/>
</dbReference>
<dbReference type="InParanoid" id="A7RS02"/>
<dbReference type="HOGENOM" id="CLU_010458_0_0_1"/>
<keyword evidence="7" id="KW-1185">Reference proteome</keyword>
<keyword evidence="3" id="KW-0677">Repeat</keyword>
<feature type="repeat" description="WD" evidence="4">
    <location>
        <begin position="334"/>
        <end position="375"/>
    </location>
</feature>
<dbReference type="SMART" id="SM00320">
    <property type="entry name" value="WD40"/>
    <property type="match status" value="12"/>
</dbReference>
<dbReference type="Gene3D" id="2.130.10.10">
    <property type="entry name" value="YVTN repeat-like/Quinoprotein amine dehydrogenase"/>
    <property type="match status" value="3"/>
</dbReference>
<dbReference type="OMA" id="VYEWQSE"/>
<accession>A7RS02</accession>
<organism evidence="6 7">
    <name type="scientific">Nematostella vectensis</name>
    <name type="common">Starlet sea anemone</name>
    <dbReference type="NCBI Taxonomy" id="45351"/>
    <lineage>
        <taxon>Eukaryota</taxon>
        <taxon>Metazoa</taxon>
        <taxon>Cnidaria</taxon>
        <taxon>Anthozoa</taxon>
        <taxon>Hexacorallia</taxon>
        <taxon>Actiniaria</taxon>
        <taxon>Edwardsiidae</taxon>
        <taxon>Nematostella</taxon>
    </lineage>
</organism>
<dbReference type="FunFam" id="2.130.10.10:FF:000499">
    <property type="entry name" value="PWP2, small subunit processome component"/>
    <property type="match status" value="1"/>
</dbReference>
<dbReference type="STRING" id="45351.A7RS02"/>
<dbReference type="InterPro" id="IPR020472">
    <property type="entry name" value="WD40_PAC1"/>
</dbReference>
<dbReference type="eggNOG" id="KOG0291">
    <property type="taxonomic scope" value="Eukaryota"/>
</dbReference>
<dbReference type="FunFam" id="2.130.10.10:FF:001828">
    <property type="entry name" value="Predicted protein"/>
    <property type="match status" value="1"/>
</dbReference>
<feature type="domain" description="Small-subunit processome Utp12" evidence="5">
    <location>
        <begin position="733"/>
        <end position="795"/>
    </location>
</feature>
<dbReference type="PANTHER" id="PTHR19858:SF0">
    <property type="entry name" value="PERIODIC TRYPTOPHAN PROTEIN 2 HOMOLOG"/>
    <property type="match status" value="1"/>
</dbReference>
<dbReference type="InterPro" id="IPR027145">
    <property type="entry name" value="PWP2"/>
</dbReference>
<name>A7RS02_NEMVE</name>
<dbReference type="PRINTS" id="PR00320">
    <property type="entry name" value="GPROTEINBRPT"/>
</dbReference>
<dbReference type="PANTHER" id="PTHR19858">
    <property type="entry name" value="WD40 REPEAT PROTEIN"/>
    <property type="match status" value="1"/>
</dbReference>
<evidence type="ECO:0000259" key="5">
    <source>
        <dbReference type="Pfam" id="PF04003"/>
    </source>
</evidence>
<dbReference type="GO" id="GO:0032040">
    <property type="term" value="C:small-subunit processome"/>
    <property type="evidence" value="ECO:0000318"/>
    <property type="project" value="GO_Central"/>
</dbReference>
<dbReference type="GO" id="GO:0034388">
    <property type="term" value="C:Pwp2p-containing subcomplex of 90S preribosome"/>
    <property type="evidence" value="ECO:0000318"/>
    <property type="project" value="GO_Central"/>
</dbReference>
<evidence type="ECO:0000256" key="1">
    <source>
        <dbReference type="ARBA" id="ARBA00010226"/>
    </source>
</evidence>
<feature type="repeat" description="WD" evidence="4">
    <location>
        <begin position="504"/>
        <end position="545"/>
    </location>
</feature>
<dbReference type="Proteomes" id="UP000001593">
    <property type="component" value="Unassembled WGS sequence"/>
</dbReference>
<dbReference type="InterPro" id="IPR019775">
    <property type="entry name" value="WD40_repeat_CS"/>
</dbReference>
<proteinExistence type="inferred from homology"/>
<reference evidence="6 7" key="1">
    <citation type="journal article" date="2007" name="Science">
        <title>Sea anemone genome reveals ancestral eumetazoan gene repertoire and genomic organization.</title>
        <authorList>
            <person name="Putnam N.H."/>
            <person name="Srivastava M."/>
            <person name="Hellsten U."/>
            <person name="Dirks B."/>
            <person name="Chapman J."/>
            <person name="Salamov A."/>
            <person name="Terry A."/>
            <person name="Shapiro H."/>
            <person name="Lindquist E."/>
            <person name="Kapitonov V.V."/>
            <person name="Jurka J."/>
            <person name="Genikhovich G."/>
            <person name="Grigoriev I.V."/>
            <person name="Lucas S.M."/>
            <person name="Steele R.E."/>
            <person name="Finnerty J.R."/>
            <person name="Technau U."/>
            <person name="Martindale M.Q."/>
            <person name="Rokhsar D.S."/>
        </authorList>
    </citation>
    <scope>NUCLEOTIDE SEQUENCE [LARGE SCALE GENOMIC DNA]</scope>
    <source>
        <strain evidence="7">CH2 X CH6</strain>
    </source>
</reference>
<gene>
    <name evidence="6" type="ORF">NEMVEDRAFT_v1g240296</name>
</gene>
<dbReference type="AlphaFoldDB" id="A7RS02"/>